<reference evidence="3 4" key="1">
    <citation type="submission" date="2020-05" db="EMBL/GenBank/DDBJ databases">
        <title>Thiomicrorhabdus sediminis sp.nov. and Thiomicrorhabdus xiamenensis sp.nov., novel sulfur-oxidizing bacteria isolated from coastal sediment.</title>
        <authorList>
            <person name="Liu X."/>
        </authorList>
    </citation>
    <scope>NUCLEOTIDE SEQUENCE [LARGE SCALE GENOMIC DNA]</scope>
    <source>
        <strain evidence="3 4">G2</strain>
    </source>
</reference>
<dbReference type="InterPro" id="IPR036291">
    <property type="entry name" value="NAD(P)-bd_dom_sf"/>
</dbReference>
<accession>A0A7D4T9E7</accession>
<evidence type="ECO:0000313" key="4">
    <source>
        <dbReference type="Proteomes" id="UP000504724"/>
    </source>
</evidence>
<dbReference type="Gene3D" id="3.40.50.720">
    <property type="entry name" value="NAD(P)-binding Rossmann-like Domain"/>
    <property type="match status" value="1"/>
</dbReference>
<proteinExistence type="inferred from homology"/>
<evidence type="ECO:0000313" key="3">
    <source>
        <dbReference type="EMBL" id="QKI88486.1"/>
    </source>
</evidence>
<dbReference type="PANTHER" id="PTHR44196:SF1">
    <property type="entry name" value="DEHYDROGENASE_REDUCTASE SDR FAMILY MEMBER 7B"/>
    <property type="match status" value="1"/>
</dbReference>
<keyword evidence="2" id="KW-0560">Oxidoreductase</keyword>
<dbReference type="EMBL" id="CP054020">
    <property type="protein sequence ID" value="QKI88486.1"/>
    <property type="molecule type" value="Genomic_DNA"/>
</dbReference>
<sequence length="257" mass="29178">MEQKQNRTVWIVGASQGIGLAVTRQLLDSGFTVVASSRKATQSLELIQLQKRFNSGILHLLDCDITEENLQSYCQQAWELAGGLDYWFYNVGLYQPMTVSEWDWNAFDSMNQSNYLGAVKLMIPLQQLQARHSKPMRWLWNISLAADFGLPYGGGYSAPKAALLNLAESIAPELARQHIKLQVINHGFVKTRLTAKNRFAMPGLMEAEEAACKIVPLFEQNRFELRFPWTLSILLGMLKRLPKSWSLSINKRMLKDG</sequence>
<dbReference type="Pfam" id="PF00106">
    <property type="entry name" value="adh_short"/>
    <property type="match status" value="1"/>
</dbReference>
<dbReference type="AlphaFoldDB" id="A0A7D4T9E7"/>
<evidence type="ECO:0000256" key="1">
    <source>
        <dbReference type="ARBA" id="ARBA00006484"/>
    </source>
</evidence>
<dbReference type="KEGG" id="txa:HQN79_02285"/>
<dbReference type="GO" id="GO:0016020">
    <property type="term" value="C:membrane"/>
    <property type="evidence" value="ECO:0007669"/>
    <property type="project" value="TreeGrafter"/>
</dbReference>
<dbReference type="GO" id="GO:0016491">
    <property type="term" value="F:oxidoreductase activity"/>
    <property type="evidence" value="ECO:0007669"/>
    <property type="project" value="UniProtKB-KW"/>
</dbReference>
<comment type="similarity">
    <text evidence="1">Belongs to the short-chain dehydrogenases/reductases (SDR) family.</text>
</comment>
<gene>
    <name evidence="3" type="ORF">HQN79_02285</name>
</gene>
<dbReference type="RefSeq" id="WP_173284084.1">
    <property type="nucleotide sequence ID" value="NZ_CP054020.1"/>
</dbReference>
<protein>
    <submittedName>
        <fullName evidence="3">SDR family NAD(P)-dependent oxidoreductase</fullName>
    </submittedName>
</protein>
<dbReference type="SUPFAM" id="SSF51735">
    <property type="entry name" value="NAD(P)-binding Rossmann-fold domains"/>
    <property type="match status" value="1"/>
</dbReference>
<name>A0A7D4T9E7_9GAMM</name>
<evidence type="ECO:0000256" key="2">
    <source>
        <dbReference type="ARBA" id="ARBA00023002"/>
    </source>
</evidence>
<organism evidence="3 4">
    <name type="scientific">Thiomicrorhabdus xiamenensis</name>
    <dbReference type="NCBI Taxonomy" id="2739063"/>
    <lineage>
        <taxon>Bacteria</taxon>
        <taxon>Pseudomonadati</taxon>
        <taxon>Pseudomonadota</taxon>
        <taxon>Gammaproteobacteria</taxon>
        <taxon>Thiotrichales</taxon>
        <taxon>Piscirickettsiaceae</taxon>
        <taxon>Thiomicrorhabdus</taxon>
    </lineage>
</organism>
<dbReference type="Proteomes" id="UP000504724">
    <property type="component" value="Chromosome"/>
</dbReference>
<keyword evidence="4" id="KW-1185">Reference proteome</keyword>
<dbReference type="PANTHER" id="PTHR44196">
    <property type="entry name" value="DEHYDROGENASE/REDUCTASE SDR FAMILY MEMBER 7B"/>
    <property type="match status" value="1"/>
</dbReference>
<dbReference type="PRINTS" id="PR00081">
    <property type="entry name" value="GDHRDH"/>
</dbReference>
<dbReference type="InterPro" id="IPR002347">
    <property type="entry name" value="SDR_fam"/>
</dbReference>